<dbReference type="SUPFAM" id="SSF53649">
    <property type="entry name" value="Alkaline phosphatase-like"/>
    <property type="match status" value="1"/>
</dbReference>
<feature type="transmembrane region" description="Helical" evidence="7">
    <location>
        <begin position="7"/>
        <end position="26"/>
    </location>
</feature>
<dbReference type="InterPro" id="IPR000917">
    <property type="entry name" value="Sulfatase_N"/>
</dbReference>
<dbReference type="RefSeq" id="WP_160720447.1">
    <property type="nucleotide sequence ID" value="NZ_SUMG01000006.1"/>
</dbReference>
<comment type="pathway">
    <text evidence="2">Cell wall biogenesis; lipoteichoic acid biosynthesis.</text>
</comment>
<evidence type="ECO:0000256" key="6">
    <source>
        <dbReference type="ARBA" id="ARBA00023136"/>
    </source>
</evidence>
<dbReference type="PANTHER" id="PTHR47371">
    <property type="entry name" value="LIPOTEICHOIC ACID SYNTHASE"/>
    <property type="match status" value="1"/>
</dbReference>
<dbReference type="GO" id="GO:0005886">
    <property type="term" value="C:plasma membrane"/>
    <property type="evidence" value="ECO:0007669"/>
    <property type="project" value="UniProtKB-SubCell"/>
</dbReference>
<keyword evidence="10" id="KW-1185">Reference proteome</keyword>
<feature type="transmembrane region" description="Helical" evidence="7">
    <location>
        <begin position="38"/>
        <end position="61"/>
    </location>
</feature>
<comment type="subcellular location">
    <subcellularLocation>
        <location evidence="1">Cell membrane</location>
        <topology evidence="1">Multi-pass membrane protein</topology>
    </subcellularLocation>
</comment>
<evidence type="ECO:0000256" key="4">
    <source>
        <dbReference type="ARBA" id="ARBA00022692"/>
    </source>
</evidence>
<organism evidence="9 10">
    <name type="scientific">Isachenkonia alkalipeptolytica</name>
    <dbReference type="NCBI Taxonomy" id="2565777"/>
    <lineage>
        <taxon>Bacteria</taxon>
        <taxon>Bacillati</taxon>
        <taxon>Bacillota</taxon>
        <taxon>Clostridia</taxon>
        <taxon>Eubacteriales</taxon>
        <taxon>Clostridiaceae</taxon>
        <taxon>Isachenkonia</taxon>
    </lineage>
</organism>
<dbReference type="InterPro" id="IPR017850">
    <property type="entry name" value="Alkaline_phosphatase_core_sf"/>
</dbReference>
<keyword evidence="4 7" id="KW-0812">Transmembrane</keyword>
<dbReference type="InterPro" id="IPR050448">
    <property type="entry name" value="OpgB/LTA_synthase_biosynth"/>
</dbReference>
<protein>
    <submittedName>
        <fullName evidence="9">LTA synthase family protein</fullName>
    </submittedName>
</protein>
<keyword evidence="6 7" id="KW-0472">Membrane</keyword>
<reference evidence="9 10" key="1">
    <citation type="submission" date="2019-04" db="EMBL/GenBank/DDBJ databases">
        <title>Isachenkonia alkalipeptolytica gen. nov. sp. nov. a new anaerobic, alkiliphilic organothrophic bacterium capable to reduce synthesized ferrihydrite isolated from a soda lake.</title>
        <authorList>
            <person name="Toshchakov S.V."/>
            <person name="Zavarzina D.G."/>
            <person name="Zhilina T.N."/>
            <person name="Kostrikina N.A."/>
            <person name="Kublanov I.V."/>
        </authorList>
    </citation>
    <scope>NUCLEOTIDE SEQUENCE [LARGE SCALE GENOMIC DNA]</scope>
    <source>
        <strain evidence="9 10">Z-1701</strain>
    </source>
</reference>
<name>A0AA43XJT4_9CLOT</name>
<feature type="transmembrane region" description="Helical" evidence="7">
    <location>
        <begin position="105"/>
        <end position="129"/>
    </location>
</feature>
<evidence type="ECO:0000256" key="7">
    <source>
        <dbReference type="SAM" id="Phobius"/>
    </source>
</evidence>
<feature type="transmembrane region" description="Helical" evidence="7">
    <location>
        <begin position="149"/>
        <end position="169"/>
    </location>
</feature>
<keyword evidence="5 7" id="KW-1133">Transmembrane helix</keyword>
<gene>
    <name evidence="9" type="ORF">ISALK_06650</name>
</gene>
<dbReference type="AlphaFoldDB" id="A0AA43XJT4"/>
<evidence type="ECO:0000313" key="9">
    <source>
        <dbReference type="EMBL" id="NBG88178.1"/>
    </source>
</evidence>
<proteinExistence type="predicted"/>
<comment type="caution">
    <text evidence="9">The sequence shown here is derived from an EMBL/GenBank/DDBJ whole genome shotgun (WGS) entry which is preliminary data.</text>
</comment>
<dbReference type="CDD" id="cd16015">
    <property type="entry name" value="LTA_synthase"/>
    <property type="match status" value="1"/>
</dbReference>
<accession>A0AA43XJT4</accession>
<keyword evidence="3" id="KW-1003">Cell membrane</keyword>
<evidence type="ECO:0000256" key="5">
    <source>
        <dbReference type="ARBA" id="ARBA00022989"/>
    </source>
</evidence>
<dbReference type="PANTHER" id="PTHR47371:SF3">
    <property type="entry name" value="PHOSPHOGLYCEROL TRANSFERASE I"/>
    <property type="match status" value="1"/>
</dbReference>
<feature type="transmembrane region" description="Helical" evidence="7">
    <location>
        <begin position="68"/>
        <end position="85"/>
    </location>
</feature>
<feature type="domain" description="Sulfatase N-terminal" evidence="8">
    <location>
        <begin position="226"/>
        <end position="520"/>
    </location>
</feature>
<dbReference type="Proteomes" id="UP000449710">
    <property type="component" value="Unassembled WGS sequence"/>
</dbReference>
<evidence type="ECO:0000256" key="3">
    <source>
        <dbReference type="ARBA" id="ARBA00022475"/>
    </source>
</evidence>
<dbReference type="Gene3D" id="3.40.720.10">
    <property type="entry name" value="Alkaline Phosphatase, subunit A"/>
    <property type="match status" value="1"/>
</dbReference>
<evidence type="ECO:0000256" key="1">
    <source>
        <dbReference type="ARBA" id="ARBA00004651"/>
    </source>
</evidence>
<sequence>MKEKNRYLLKLGLLMSLPIIFSEYLFRTTITEVLQWIVGNPIIFLVNLTLLMALAVLFGFCFGKLYRGVWFVLVGSIVLGVVNGNKINLRSVPFQPKDVFLVREFFALTPNLITPLSLALILLGGPVLYGLLRLIKKWFGEPPYQNMKLSALSALGICLGVLLLGQGLYAEAYGPWELGFIYSLPRAVVEGEPDTSMEWDDLEDRLMDEAPSGKDQEARELEDRDPNVIIFISEAFWNINLLDGDFSPNPIQNFEDLQEESIHGEIYVPVFGGGTANTEFEVLTGISLKTYSADWHIVYRNDIYGPMPSLASIFKEQGYRTEALHPYHHWYYRRDEVFPHLGFDNFTALKDLDDPPTLGPFVSDDYVTDQLIEQIEASEEPIFNYTLTMQNHGPYHEQRNEPVIDFDHNLNSRQETILQTYADGLYFSDQALKHLVDYLRDSDEPTLLLFFGDHLPMFGNNYDLYREMGYVGDETLEELKDDLRLHTVPYILWANYSLEEEELPLQNATGLSPLVLEQAGVEVPKHLQLVNEIHDHAPLIQNDHYTDADGNRYDQESEEYQELMEMYRSLRNRLIDEKEWGE</sequence>
<dbReference type="Pfam" id="PF00884">
    <property type="entry name" value="Sulfatase"/>
    <property type="match status" value="1"/>
</dbReference>
<dbReference type="EMBL" id="SUMG01000006">
    <property type="protein sequence ID" value="NBG88178.1"/>
    <property type="molecule type" value="Genomic_DNA"/>
</dbReference>
<evidence type="ECO:0000256" key="2">
    <source>
        <dbReference type="ARBA" id="ARBA00004936"/>
    </source>
</evidence>
<evidence type="ECO:0000259" key="8">
    <source>
        <dbReference type="Pfam" id="PF00884"/>
    </source>
</evidence>
<evidence type="ECO:0000313" key="10">
    <source>
        <dbReference type="Proteomes" id="UP000449710"/>
    </source>
</evidence>